<dbReference type="SUPFAM" id="SSF51735">
    <property type="entry name" value="NAD(P)-binding Rossmann-fold domains"/>
    <property type="match status" value="1"/>
</dbReference>
<dbReference type="Pfam" id="PF13561">
    <property type="entry name" value="adh_short_C2"/>
    <property type="match status" value="1"/>
</dbReference>
<feature type="region of interest" description="Disordered" evidence="3">
    <location>
        <begin position="261"/>
        <end position="302"/>
    </location>
</feature>
<dbReference type="NCBIfam" id="NF005559">
    <property type="entry name" value="PRK07231.1"/>
    <property type="match status" value="1"/>
</dbReference>
<comment type="caution">
    <text evidence="5">The sequence shown here is derived from an EMBL/GenBank/DDBJ whole genome shotgun (WGS) entry which is preliminary data.</text>
</comment>
<sequence length="302" mass="29700">MTGAAGGAAPAAPGGRFASRVALVTGGARNIGLAIAVRLAEEGAAIAVNGPDPQEAEAAAAALRDGGARAVACPGDVSDPAQVQAFVARAVAELGGLDVLVNNAAAAMLGRGSLLDLDPADWDRSFAVNARGTFLCTVAAARVMRAGGAVVNISSVGATRAHRAAVAYDASKGAVEATTRATALELAPLGIRVNAVAPGPVINDRYELLDAAQRSARIRPVPLGRMGDGADVAAAVAFLASADASFVTGQVLTVDGGLTAQIRPPGTDPSLDSPALGTAAEAGTDTTSPTPNGADRPRGTAS</sequence>
<dbReference type="PANTHER" id="PTHR42760:SF133">
    <property type="entry name" value="3-OXOACYL-[ACYL-CARRIER-PROTEIN] REDUCTASE"/>
    <property type="match status" value="1"/>
</dbReference>
<dbReference type="InterPro" id="IPR036291">
    <property type="entry name" value="NAD(P)-bd_dom_sf"/>
</dbReference>
<evidence type="ECO:0000313" key="5">
    <source>
        <dbReference type="EMBL" id="MFC7182047.1"/>
    </source>
</evidence>
<dbReference type="PANTHER" id="PTHR42760">
    <property type="entry name" value="SHORT-CHAIN DEHYDROGENASES/REDUCTASES FAMILY MEMBER"/>
    <property type="match status" value="1"/>
</dbReference>
<comment type="similarity">
    <text evidence="1">Belongs to the short-chain dehydrogenases/reductases (SDR) family.</text>
</comment>
<evidence type="ECO:0000259" key="4">
    <source>
        <dbReference type="SMART" id="SM00822"/>
    </source>
</evidence>
<protein>
    <submittedName>
        <fullName evidence="5">SDR family NAD(P)-dependent oxidoreductase</fullName>
        <ecNumber evidence="5">1.1.1.-</ecNumber>
    </submittedName>
</protein>
<dbReference type="EMBL" id="JBHTAJ010000040">
    <property type="protein sequence ID" value="MFC7182047.1"/>
    <property type="molecule type" value="Genomic_DNA"/>
</dbReference>
<evidence type="ECO:0000256" key="2">
    <source>
        <dbReference type="ARBA" id="ARBA00023002"/>
    </source>
</evidence>
<proteinExistence type="inferred from homology"/>
<organism evidence="5 6">
    <name type="scientific">Kitasatospora paranensis</name>
    <dbReference type="NCBI Taxonomy" id="258053"/>
    <lineage>
        <taxon>Bacteria</taxon>
        <taxon>Bacillati</taxon>
        <taxon>Actinomycetota</taxon>
        <taxon>Actinomycetes</taxon>
        <taxon>Kitasatosporales</taxon>
        <taxon>Streptomycetaceae</taxon>
        <taxon>Kitasatospora</taxon>
    </lineage>
</organism>
<reference evidence="6" key="1">
    <citation type="journal article" date="2019" name="Int. J. Syst. Evol. Microbiol.">
        <title>The Global Catalogue of Microorganisms (GCM) 10K type strain sequencing project: providing services to taxonomists for standard genome sequencing and annotation.</title>
        <authorList>
            <consortium name="The Broad Institute Genomics Platform"/>
            <consortium name="The Broad Institute Genome Sequencing Center for Infectious Disease"/>
            <person name="Wu L."/>
            <person name="Ma J."/>
        </authorList>
    </citation>
    <scope>NUCLEOTIDE SEQUENCE [LARGE SCALE GENOMIC DNA]</scope>
    <source>
        <strain evidence="6">CGMCC 1.12859</strain>
    </source>
</reference>
<evidence type="ECO:0000256" key="1">
    <source>
        <dbReference type="ARBA" id="ARBA00006484"/>
    </source>
</evidence>
<dbReference type="GO" id="GO:0016491">
    <property type="term" value="F:oxidoreductase activity"/>
    <property type="evidence" value="ECO:0007669"/>
    <property type="project" value="UniProtKB-KW"/>
</dbReference>
<dbReference type="RefSeq" id="WP_380231713.1">
    <property type="nucleotide sequence ID" value="NZ_JBHSVH010000002.1"/>
</dbReference>
<dbReference type="PRINTS" id="PR00081">
    <property type="entry name" value="GDHRDH"/>
</dbReference>
<dbReference type="Gene3D" id="3.40.50.720">
    <property type="entry name" value="NAD(P)-binding Rossmann-like Domain"/>
    <property type="match status" value="1"/>
</dbReference>
<accession>A0ABW2G079</accession>
<gene>
    <name evidence="5" type="ORF">ACFQMG_21075</name>
</gene>
<keyword evidence="2 5" id="KW-0560">Oxidoreductase</keyword>
<feature type="domain" description="Ketoreductase" evidence="4">
    <location>
        <begin position="20"/>
        <end position="199"/>
    </location>
</feature>
<dbReference type="InterPro" id="IPR002347">
    <property type="entry name" value="SDR_fam"/>
</dbReference>
<dbReference type="PRINTS" id="PR00080">
    <property type="entry name" value="SDRFAMILY"/>
</dbReference>
<name>A0ABW2G079_9ACTN</name>
<evidence type="ECO:0000256" key="3">
    <source>
        <dbReference type="SAM" id="MobiDB-lite"/>
    </source>
</evidence>
<dbReference type="EC" id="1.1.1.-" evidence="5"/>
<dbReference type="CDD" id="cd05233">
    <property type="entry name" value="SDR_c"/>
    <property type="match status" value="1"/>
</dbReference>
<dbReference type="Proteomes" id="UP001596435">
    <property type="component" value="Unassembled WGS sequence"/>
</dbReference>
<evidence type="ECO:0000313" key="6">
    <source>
        <dbReference type="Proteomes" id="UP001596435"/>
    </source>
</evidence>
<dbReference type="SMART" id="SM00822">
    <property type="entry name" value="PKS_KR"/>
    <property type="match status" value="1"/>
</dbReference>
<keyword evidence="6" id="KW-1185">Reference proteome</keyword>
<dbReference type="InterPro" id="IPR057326">
    <property type="entry name" value="KR_dom"/>
</dbReference>